<comment type="caution">
    <text evidence="2">The sequence shown here is derived from an EMBL/GenBank/DDBJ whole genome shotgun (WGS) entry which is preliminary data.</text>
</comment>
<organism evidence="2 3">
    <name type="scientific">Riccia sorocarpa</name>
    <dbReference type="NCBI Taxonomy" id="122646"/>
    <lineage>
        <taxon>Eukaryota</taxon>
        <taxon>Viridiplantae</taxon>
        <taxon>Streptophyta</taxon>
        <taxon>Embryophyta</taxon>
        <taxon>Marchantiophyta</taxon>
        <taxon>Marchantiopsida</taxon>
        <taxon>Marchantiidae</taxon>
        <taxon>Marchantiales</taxon>
        <taxon>Ricciaceae</taxon>
        <taxon>Riccia</taxon>
    </lineage>
</organism>
<dbReference type="Pfam" id="PF13966">
    <property type="entry name" value="zf-RVT"/>
    <property type="match status" value="1"/>
</dbReference>
<dbReference type="PANTHER" id="PTHR33116:SF86">
    <property type="entry name" value="REVERSE TRANSCRIPTASE DOMAIN-CONTAINING PROTEIN"/>
    <property type="match status" value="1"/>
</dbReference>
<reference evidence="2 3" key="1">
    <citation type="submission" date="2024-09" db="EMBL/GenBank/DDBJ databases">
        <title>Chromosome-scale assembly of Riccia sorocarpa.</title>
        <authorList>
            <person name="Paukszto L."/>
        </authorList>
    </citation>
    <scope>NUCLEOTIDE SEQUENCE [LARGE SCALE GENOMIC DNA]</scope>
    <source>
        <strain evidence="2">LP-2024</strain>
        <tissue evidence="2">Aerial parts of the thallus</tissue>
    </source>
</reference>
<name>A0ABD3GW60_9MARC</name>
<feature type="domain" description="Reverse transcriptase" evidence="1">
    <location>
        <begin position="1"/>
        <end position="225"/>
    </location>
</feature>
<dbReference type="PANTHER" id="PTHR33116">
    <property type="entry name" value="REVERSE TRANSCRIPTASE ZINC-BINDING DOMAIN-CONTAINING PROTEIN-RELATED-RELATED"/>
    <property type="match status" value="1"/>
</dbReference>
<dbReference type="InterPro" id="IPR000477">
    <property type="entry name" value="RT_dom"/>
</dbReference>
<protein>
    <recommendedName>
        <fullName evidence="1">Reverse transcriptase domain-containing protein</fullName>
    </recommendedName>
</protein>
<gene>
    <name evidence="2" type="ORF">R1sor_000382</name>
</gene>
<sequence>MEVLPDLVDSQQKGFISGRSITDNVLAFKVGQEWANKSNQKSLFVKLDFEKAYDRVDHGYLWKTMQAMNISENFIDLTKCLVEGATSKIHALGKFSKEIPLERGVRQGCPLAPLLFALATQPLMTILKSRAAEGRLPGLKIKANKDMLYSLFADDSGVFIQAEESAFLELQEAVRCYERISGARLNLSKSTVIPLGQDEIPEWLHNSGCHITQKGEIVRYLGFPIGWGISDSDQTDYIIAKLRKKLGTWVFHILPFAGRVIVLKHVLRAVPIHLLACLNLQAATLKAIEGVCRTFLWGTNKDGNKKIPMIAWEEIQRPKSEGGLNFTALINTSAALRLKQATKILTRPGEEWVLEAEKLIQSVNSTGRAGQDRQTWSIQEVLLLQCPRRIPGAPTVSGLVQAWNLARPKLQLENGSALESVISSTKFVALATSQGWISEDDKRVLLKTITRYKLEDTLKWQNWARDHQRILPEPRDIDTTRRLGRAFQLIRSRNSPIEQWGWYWKPCSARIEGWELDTKTWRKIIQHIRPHEVALNKKWARTYSTRSWAKKLRRLWKSYLPTRDKVWTWKILQDGLPTMERAARWGHETNICKRCGLATETSSHLFVFCSAVEPIWRNWNLIIWLDWNAATYSSQPRSTPFNVAGKLASLTALAMLQHTRQGSRMETEVKEALTLLHQMFPTNEESTSADTRCEDA</sequence>
<evidence type="ECO:0000259" key="1">
    <source>
        <dbReference type="PROSITE" id="PS50878"/>
    </source>
</evidence>
<accession>A0ABD3GW60</accession>
<dbReference type="PROSITE" id="PS50878">
    <property type="entry name" value="RT_POL"/>
    <property type="match status" value="1"/>
</dbReference>
<evidence type="ECO:0000313" key="3">
    <source>
        <dbReference type="Proteomes" id="UP001633002"/>
    </source>
</evidence>
<dbReference type="InterPro" id="IPR026960">
    <property type="entry name" value="RVT-Znf"/>
</dbReference>
<dbReference type="AlphaFoldDB" id="A0ABD3GW60"/>
<dbReference type="Pfam" id="PF00078">
    <property type="entry name" value="RVT_1"/>
    <property type="match status" value="1"/>
</dbReference>
<dbReference type="CDD" id="cd01650">
    <property type="entry name" value="RT_nLTR_like"/>
    <property type="match status" value="1"/>
</dbReference>
<dbReference type="Proteomes" id="UP001633002">
    <property type="component" value="Unassembled WGS sequence"/>
</dbReference>
<evidence type="ECO:0000313" key="2">
    <source>
        <dbReference type="EMBL" id="KAL3682360.1"/>
    </source>
</evidence>
<keyword evidence="3" id="KW-1185">Reference proteome</keyword>
<dbReference type="EMBL" id="JBJQOH010000006">
    <property type="protein sequence ID" value="KAL3682360.1"/>
    <property type="molecule type" value="Genomic_DNA"/>
</dbReference>
<proteinExistence type="predicted"/>